<dbReference type="EMBL" id="JAUSQX010000001">
    <property type="protein sequence ID" value="MDP9806554.1"/>
    <property type="molecule type" value="Genomic_DNA"/>
</dbReference>
<reference evidence="2 3" key="1">
    <citation type="submission" date="2023-07" db="EMBL/GenBank/DDBJ databases">
        <title>Sequencing the genomes of 1000 actinobacteria strains.</title>
        <authorList>
            <person name="Klenk H.-P."/>
        </authorList>
    </citation>
    <scope>NUCLEOTIDE SEQUENCE [LARGE SCALE GENOMIC DNA]</scope>
    <source>
        <strain evidence="2 3">DSM 17163</strain>
    </source>
</reference>
<keyword evidence="1" id="KW-0812">Transmembrane</keyword>
<keyword evidence="1" id="KW-1133">Transmembrane helix</keyword>
<evidence type="ECO:0000256" key="1">
    <source>
        <dbReference type="SAM" id="Phobius"/>
    </source>
</evidence>
<proteinExistence type="predicted"/>
<evidence type="ECO:0000313" key="2">
    <source>
        <dbReference type="EMBL" id="MDP9806554.1"/>
    </source>
</evidence>
<comment type="caution">
    <text evidence="2">The sequence shown here is derived from an EMBL/GenBank/DDBJ whole genome shotgun (WGS) entry which is preliminary data.</text>
</comment>
<evidence type="ECO:0000313" key="3">
    <source>
        <dbReference type="Proteomes" id="UP001243212"/>
    </source>
</evidence>
<feature type="transmembrane region" description="Helical" evidence="1">
    <location>
        <begin position="35"/>
        <end position="53"/>
    </location>
</feature>
<keyword evidence="1" id="KW-0472">Membrane</keyword>
<name>A0ABT9NGM2_9ACTO</name>
<keyword evidence="3" id="KW-1185">Reference proteome</keyword>
<organism evidence="2 3">
    <name type="scientific">Trueperella bonasi</name>
    <dbReference type="NCBI Taxonomy" id="312286"/>
    <lineage>
        <taxon>Bacteria</taxon>
        <taxon>Bacillati</taxon>
        <taxon>Actinomycetota</taxon>
        <taxon>Actinomycetes</taxon>
        <taxon>Actinomycetales</taxon>
        <taxon>Actinomycetaceae</taxon>
        <taxon>Trueperella</taxon>
    </lineage>
</organism>
<sequence>MHQHVLSKRRLSFIAWGVASLLLISTIIFRDYAVFLVVVAVFLWALSLGLYISSENDRRNS</sequence>
<feature type="transmembrane region" description="Helical" evidence="1">
    <location>
        <begin position="12"/>
        <end position="29"/>
    </location>
</feature>
<gene>
    <name evidence="2" type="ORF">J2S70_001136</name>
</gene>
<protein>
    <submittedName>
        <fullName evidence="2">Uncharacterized protein</fullName>
    </submittedName>
</protein>
<accession>A0ABT9NGM2</accession>
<dbReference type="Proteomes" id="UP001243212">
    <property type="component" value="Unassembled WGS sequence"/>
</dbReference>